<proteinExistence type="predicted"/>
<dbReference type="Proteomes" id="UP001501461">
    <property type="component" value="Unassembled WGS sequence"/>
</dbReference>
<sequence length="68" mass="7545">MEVVGWPNLCRMVSEGLVAGVARIVDMATVVFYGDDVEGLMIVRTARVLIDLNPIDRPLQCHVRSFCP</sequence>
<keyword evidence="2" id="KW-1185">Reference proteome</keyword>
<organism evidence="1 2">
    <name type="scientific">Yaniella flava</name>
    <dbReference type="NCBI Taxonomy" id="287930"/>
    <lineage>
        <taxon>Bacteria</taxon>
        <taxon>Bacillati</taxon>
        <taxon>Actinomycetota</taxon>
        <taxon>Actinomycetes</taxon>
        <taxon>Micrococcales</taxon>
        <taxon>Micrococcaceae</taxon>
        <taxon>Yaniella</taxon>
    </lineage>
</organism>
<accession>A0ABP5FIC5</accession>
<evidence type="ECO:0000313" key="2">
    <source>
        <dbReference type="Proteomes" id="UP001501461"/>
    </source>
</evidence>
<name>A0ABP5FIC5_9MICC</name>
<reference evidence="2" key="1">
    <citation type="journal article" date="2019" name="Int. J. Syst. Evol. Microbiol.">
        <title>The Global Catalogue of Microorganisms (GCM) 10K type strain sequencing project: providing services to taxonomists for standard genome sequencing and annotation.</title>
        <authorList>
            <consortium name="The Broad Institute Genomics Platform"/>
            <consortium name="The Broad Institute Genome Sequencing Center for Infectious Disease"/>
            <person name="Wu L."/>
            <person name="Ma J."/>
        </authorList>
    </citation>
    <scope>NUCLEOTIDE SEQUENCE [LARGE SCALE GENOMIC DNA]</scope>
    <source>
        <strain evidence="2">JCM 13595</strain>
    </source>
</reference>
<evidence type="ECO:0000313" key="1">
    <source>
        <dbReference type="EMBL" id="GAA2027187.1"/>
    </source>
</evidence>
<dbReference type="EMBL" id="BAAAMN010000007">
    <property type="protein sequence ID" value="GAA2027187.1"/>
    <property type="molecule type" value="Genomic_DNA"/>
</dbReference>
<protein>
    <submittedName>
        <fullName evidence="1">Uncharacterized protein</fullName>
    </submittedName>
</protein>
<comment type="caution">
    <text evidence="1">The sequence shown here is derived from an EMBL/GenBank/DDBJ whole genome shotgun (WGS) entry which is preliminary data.</text>
</comment>
<gene>
    <name evidence="1" type="ORF">GCM10009720_03620</name>
</gene>